<gene>
    <name evidence="1" type="ORF">NUW54_g5453</name>
</gene>
<dbReference type="Proteomes" id="UP001144978">
    <property type="component" value="Unassembled WGS sequence"/>
</dbReference>
<accession>A0ACC1PY20</accession>
<evidence type="ECO:0000313" key="1">
    <source>
        <dbReference type="EMBL" id="KAJ3003146.1"/>
    </source>
</evidence>
<name>A0ACC1PY20_9APHY</name>
<comment type="caution">
    <text evidence="1">The sequence shown here is derived from an EMBL/GenBank/DDBJ whole genome shotgun (WGS) entry which is preliminary data.</text>
</comment>
<evidence type="ECO:0000313" key="2">
    <source>
        <dbReference type="Proteomes" id="UP001144978"/>
    </source>
</evidence>
<dbReference type="EMBL" id="JANSHE010001345">
    <property type="protein sequence ID" value="KAJ3003146.1"/>
    <property type="molecule type" value="Genomic_DNA"/>
</dbReference>
<proteinExistence type="predicted"/>
<organism evidence="1 2">
    <name type="scientific">Trametes sanguinea</name>
    <dbReference type="NCBI Taxonomy" id="158606"/>
    <lineage>
        <taxon>Eukaryota</taxon>
        <taxon>Fungi</taxon>
        <taxon>Dikarya</taxon>
        <taxon>Basidiomycota</taxon>
        <taxon>Agaricomycotina</taxon>
        <taxon>Agaricomycetes</taxon>
        <taxon>Polyporales</taxon>
        <taxon>Polyporaceae</taxon>
        <taxon>Trametes</taxon>
    </lineage>
</organism>
<sequence length="244" mass="26185">MAQQVEELTLPVPDQVLHPDDTNIKTFTLAMYGCPVIDTCNSPYLTCAQHEPVDEGPVEDLSSLVRSPRIRHTQCTARSAAGVCVGPRSMENAVPGKQRTRSEGISRAQRASKSHAAQRILDQFGAKEETTGYLPKRSGTETRVPQPLSEQVLAANNSWAAMVLGIGPSQAAQQRDRGDSEFPAGTGEGPGPVENRVMAINTDEAQTVRAGQDVVEENQWQGNAGPSGSDNKVQPRVPAQFNAS</sequence>
<reference evidence="1" key="1">
    <citation type="submission" date="2022-08" db="EMBL/GenBank/DDBJ databases">
        <title>Genome Sequence of Pycnoporus sanguineus.</title>
        <authorList>
            <person name="Buettner E."/>
        </authorList>
    </citation>
    <scope>NUCLEOTIDE SEQUENCE</scope>
    <source>
        <strain evidence="1">CG-C14</strain>
    </source>
</reference>
<keyword evidence="2" id="KW-1185">Reference proteome</keyword>
<protein>
    <submittedName>
        <fullName evidence="1">Uncharacterized protein</fullName>
    </submittedName>
</protein>